<reference evidence="8 9" key="1">
    <citation type="submission" date="2018-06" db="EMBL/GenBank/DDBJ databases">
        <authorList>
            <consortium name="Pathogen Informatics"/>
            <person name="Doyle S."/>
        </authorList>
    </citation>
    <scope>NUCLEOTIDE SEQUENCE [LARGE SCALE GENOMIC DNA]</scope>
    <source>
        <strain evidence="8 9">NCTC11460</strain>
    </source>
</reference>
<keyword evidence="6" id="KW-0411">Iron-sulfur</keyword>
<dbReference type="SUPFAM" id="SSF102114">
    <property type="entry name" value="Radical SAM enzymes"/>
    <property type="match status" value="1"/>
</dbReference>
<dbReference type="InterPro" id="IPR058240">
    <property type="entry name" value="rSAM_sf"/>
</dbReference>
<dbReference type="EC" id="1.97.1.-" evidence="7"/>
<dbReference type="SFLD" id="SFLDG01066">
    <property type="entry name" value="organic_radical-activating_enz"/>
    <property type="match status" value="1"/>
</dbReference>
<dbReference type="PANTHER" id="PTHR30352:SF2">
    <property type="entry name" value="ANAEROBIC RIBONUCLEOSIDE-TRIPHOSPHATE REDUCTASE-ACTIVATING PROTEIN"/>
    <property type="match status" value="1"/>
</dbReference>
<dbReference type="AlphaFoldDB" id="A0A379CI75"/>
<evidence type="ECO:0000256" key="3">
    <source>
        <dbReference type="ARBA" id="ARBA00022691"/>
    </source>
</evidence>
<proteinExistence type="inferred from homology"/>
<protein>
    <recommendedName>
        <fullName evidence="7">Anaerobic ribonucleoside-triphosphate reductase-activating protein</fullName>
        <ecNumber evidence="7">1.97.1.-</ecNumber>
    </recommendedName>
</protein>
<keyword evidence="2" id="KW-0004">4Fe-4S</keyword>
<dbReference type="SFLD" id="SFLDG01063">
    <property type="entry name" value="activating_enzymes__group_1"/>
    <property type="match status" value="1"/>
</dbReference>
<sequence length="167" mass="19483">MNYHNITTNDMLNGEGLRSTLWVSGCDHYCVNCHNKETWDSNSGILFDRRAEKELFDSLRPDYISGLTISGGDPLNKNNILEVQRILMMFKLRFPNKTVWLYTGYRWEDVKLAPLFQYVDVLVDGKFEQDKYDINYPYAGSTNQRVIDVQKSLKENKVILYKLKGVL</sequence>
<evidence type="ECO:0000256" key="2">
    <source>
        <dbReference type="ARBA" id="ARBA00022485"/>
    </source>
</evidence>
<comment type="function">
    <text evidence="7">Activation of anaerobic ribonucleoside-triphosphate reductase under anaerobic conditions by generation of an organic free radical, using S-adenosylmethionine and reduced flavodoxin as cosubstrates to produce 5'-deoxy-adenosine.</text>
</comment>
<keyword evidence="4" id="KW-0479">Metal-binding</keyword>
<evidence type="ECO:0000256" key="5">
    <source>
        <dbReference type="ARBA" id="ARBA00023004"/>
    </source>
</evidence>
<name>A0A379CI75_9FIRM</name>
<dbReference type="SFLD" id="SFLDS00029">
    <property type="entry name" value="Radical_SAM"/>
    <property type="match status" value="1"/>
</dbReference>
<dbReference type="EMBL" id="UGTB01000004">
    <property type="protein sequence ID" value="SUB62121.1"/>
    <property type="molecule type" value="Genomic_DNA"/>
</dbReference>
<gene>
    <name evidence="8" type="ORF">NCTC11460_02129</name>
</gene>
<dbReference type="GO" id="GO:0046872">
    <property type="term" value="F:metal ion binding"/>
    <property type="evidence" value="ECO:0007669"/>
    <property type="project" value="UniProtKB-KW"/>
</dbReference>
<dbReference type="PANTHER" id="PTHR30352">
    <property type="entry name" value="PYRUVATE FORMATE-LYASE-ACTIVATING ENZYME"/>
    <property type="match status" value="1"/>
</dbReference>
<dbReference type="Gene3D" id="3.20.20.70">
    <property type="entry name" value="Aldolase class I"/>
    <property type="match status" value="1"/>
</dbReference>
<dbReference type="GO" id="GO:0043365">
    <property type="term" value="F:[formate-C-acetyltransferase]-activating enzyme activity"/>
    <property type="evidence" value="ECO:0007669"/>
    <property type="project" value="InterPro"/>
</dbReference>
<dbReference type="Pfam" id="PF13353">
    <property type="entry name" value="Fer4_12"/>
    <property type="match status" value="1"/>
</dbReference>
<keyword evidence="7" id="KW-0560">Oxidoreductase</keyword>
<dbReference type="InterPro" id="IPR007197">
    <property type="entry name" value="rSAM"/>
</dbReference>
<dbReference type="GO" id="GO:0004748">
    <property type="term" value="F:ribonucleoside-diphosphate reductase activity, thioredoxin disulfide as acceptor"/>
    <property type="evidence" value="ECO:0007669"/>
    <property type="project" value="TreeGrafter"/>
</dbReference>
<dbReference type="InterPro" id="IPR034457">
    <property type="entry name" value="Organic_radical-activating"/>
</dbReference>
<organism evidence="8 9">
    <name type="scientific">Peptostreptococcus anaerobius</name>
    <dbReference type="NCBI Taxonomy" id="1261"/>
    <lineage>
        <taxon>Bacteria</taxon>
        <taxon>Bacillati</taxon>
        <taxon>Bacillota</taxon>
        <taxon>Clostridia</taxon>
        <taxon>Peptostreptococcales</taxon>
        <taxon>Peptostreptococcaceae</taxon>
        <taxon>Peptostreptococcus</taxon>
    </lineage>
</organism>
<dbReference type="PIRSF" id="PIRSF000368">
    <property type="entry name" value="NrdG"/>
    <property type="match status" value="1"/>
</dbReference>
<keyword evidence="5" id="KW-0408">Iron</keyword>
<comment type="similarity">
    <text evidence="7">Belongs to the organic radical-activating enzymes family.</text>
</comment>
<dbReference type="NCBIfam" id="TIGR02491">
    <property type="entry name" value="NrdG"/>
    <property type="match status" value="1"/>
</dbReference>
<evidence type="ECO:0000313" key="9">
    <source>
        <dbReference type="Proteomes" id="UP000255101"/>
    </source>
</evidence>
<evidence type="ECO:0000256" key="6">
    <source>
        <dbReference type="ARBA" id="ARBA00023014"/>
    </source>
</evidence>
<dbReference type="SFLD" id="SFLDF00299">
    <property type="entry name" value="anaerobic_ribonucleoside-triph"/>
    <property type="match status" value="1"/>
</dbReference>
<dbReference type="CDD" id="cd01335">
    <property type="entry name" value="Radical_SAM"/>
    <property type="match status" value="1"/>
</dbReference>
<dbReference type="InterPro" id="IPR013785">
    <property type="entry name" value="Aldolase_TIM"/>
</dbReference>
<evidence type="ECO:0000256" key="1">
    <source>
        <dbReference type="ARBA" id="ARBA00001966"/>
    </source>
</evidence>
<evidence type="ECO:0000256" key="7">
    <source>
        <dbReference type="PIRNR" id="PIRNR000368"/>
    </source>
</evidence>
<accession>A0A379CI75</accession>
<comment type="cofactor">
    <cofactor evidence="1">
        <name>[4Fe-4S] cluster</name>
        <dbReference type="ChEBI" id="CHEBI:49883"/>
    </cofactor>
</comment>
<evidence type="ECO:0000313" key="8">
    <source>
        <dbReference type="EMBL" id="SUB62121.1"/>
    </source>
</evidence>
<dbReference type="Proteomes" id="UP000255101">
    <property type="component" value="Unassembled WGS sequence"/>
</dbReference>
<dbReference type="GO" id="GO:0051539">
    <property type="term" value="F:4 iron, 4 sulfur cluster binding"/>
    <property type="evidence" value="ECO:0007669"/>
    <property type="project" value="UniProtKB-KW"/>
</dbReference>
<dbReference type="InterPro" id="IPR012837">
    <property type="entry name" value="NrdG"/>
</dbReference>
<dbReference type="RefSeq" id="WP_019595674.1">
    <property type="nucleotide sequence ID" value="NZ_FOVA01000025.1"/>
</dbReference>
<keyword evidence="3" id="KW-0949">S-adenosyl-L-methionine</keyword>
<evidence type="ECO:0000256" key="4">
    <source>
        <dbReference type="ARBA" id="ARBA00022723"/>
    </source>
</evidence>